<dbReference type="PANTHER" id="PTHR11592">
    <property type="entry name" value="GLUTATHIONE PEROXIDASE"/>
    <property type="match status" value="1"/>
</dbReference>
<evidence type="ECO:0000256" key="2">
    <source>
        <dbReference type="ARBA" id="ARBA00022559"/>
    </source>
</evidence>
<accession>A0A0M6WMM9</accession>
<comment type="similarity">
    <text evidence="1">Belongs to the glutathione peroxidase family.</text>
</comment>
<evidence type="ECO:0000313" key="5">
    <source>
        <dbReference type="Proteomes" id="UP000049828"/>
    </source>
</evidence>
<dbReference type="Proteomes" id="UP000049828">
    <property type="component" value="Unassembled WGS sequence"/>
</dbReference>
<dbReference type="InterPro" id="IPR036249">
    <property type="entry name" value="Thioredoxin-like_sf"/>
</dbReference>
<dbReference type="OrthoDB" id="9809733at2"/>
<dbReference type="PROSITE" id="PS51355">
    <property type="entry name" value="GLUTATHIONE_PEROXID_3"/>
    <property type="match status" value="1"/>
</dbReference>
<keyword evidence="5" id="KW-1185">Reference proteome</keyword>
<dbReference type="GO" id="GO:0034599">
    <property type="term" value="P:cellular response to oxidative stress"/>
    <property type="evidence" value="ECO:0007669"/>
    <property type="project" value="TreeGrafter"/>
</dbReference>
<keyword evidence="3" id="KW-0560">Oxidoreductase</keyword>
<proteinExistence type="inferred from homology"/>
<keyword evidence="2" id="KW-0575">Peroxidase</keyword>
<dbReference type="Gene3D" id="3.40.30.10">
    <property type="entry name" value="Glutaredoxin"/>
    <property type="match status" value="1"/>
</dbReference>
<dbReference type="SUPFAM" id="SSF52833">
    <property type="entry name" value="Thioredoxin-like"/>
    <property type="match status" value="1"/>
</dbReference>
<evidence type="ECO:0000256" key="1">
    <source>
        <dbReference type="ARBA" id="ARBA00006926"/>
    </source>
</evidence>
<dbReference type="InterPro" id="IPR000889">
    <property type="entry name" value="Glutathione_peroxidase"/>
</dbReference>
<organism evidence="4 5">
    <name type="scientific">Roseburia inulinivorans</name>
    <dbReference type="NCBI Taxonomy" id="360807"/>
    <lineage>
        <taxon>Bacteria</taxon>
        <taxon>Bacillati</taxon>
        <taxon>Bacillota</taxon>
        <taxon>Clostridia</taxon>
        <taxon>Lachnospirales</taxon>
        <taxon>Lachnospiraceae</taxon>
        <taxon>Roseburia</taxon>
    </lineage>
</organism>
<sequence length="55" mass="6640">MLESMLTRTRPDYMESADIKWNFTKFLIDREGNVVERFEPTTDMDVVEEKIREIL</sequence>
<protein>
    <submittedName>
        <fullName evidence="4">Peroxiredoxin</fullName>
    </submittedName>
</protein>
<dbReference type="STRING" id="360807.ERS852392_01339"/>
<reference evidence="5" key="1">
    <citation type="submission" date="2015-05" db="EMBL/GenBank/DDBJ databases">
        <authorList>
            <consortium name="Pathogen Informatics"/>
        </authorList>
    </citation>
    <scope>NUCLEOTIDE SEQUENCE [LARGE SCALE GENOMIC DNA]</scope>
    <source>
        <strain evidence="5">L1-83</strain>
    </source>
</reference>
<dbReference type="RefSeq" id="WP_021922622.1">
    <property type="nucleotide sequence ID" value="NZ_CVRS01000072.1"/>
</dbReference>
<dbReference type="EMBL" id="CVRS01000072">
    <property type="protein sequence ID" value="CRL38514.1"/>
    <property type="molecule type" value="Genomic_DNA"/>
</dbReference>
<dbReference type="AlphaFoldDB" id="A0A0M6WMM9"/>
<dbReference type="PANTHER" id="PTHR11592:SF78">
    <property type="entry name" value="GLUTATHIONE PEROXIDASE"/>
    <property type="match status" value="1"/>
</dbReference>
<dbReference type="GO" id="GO:0004601">
    <property type="term" value="F:peroxidase activity"/>
    <property type="evidence" value="ECO:0007669"/>
    <property type="project" value="UniProtKB-KW"/>
</dbReference>
<evidence type="ECO:0000256" key="3">
    <source>
        <dbReference type="ARBA" id="ARBA00023002"/>
    </source>
</evidence>
<name>A0A0M6WMM9_9FIRM</name>
<evidence type="ECO:0000313" key="4">
    <source>
        <dbReference type="EMBL" id="CRL38514.1"/>
    </source>
</evidence>
<gene>
    <name evidence="4" type="ORF">RIL183_22661</name>
</gene>